<keyword evidence="1" id="KW-0812">Transmembrane</keyword>
<sequence>MMGYGGMVFGLNYLLVILLVIVPWLMLALYGIKFFKKAAEYYQTELDNRQKKDAQMQELLAKFDQLVDVLKVK</sequence>
<name>A0A933IC73_UNCT6</name>
<evidence type="ECO:0000313" key="3">
    <source>
        <dbReference type="Proteomes" id="UP000736328"/>
    </source>
</evidence>
<evidence type="ECO:0000256" key="1">
    <source>
        <dbReference type="SAM" id="Phobius"/>
    </source>
</evidence>
<gene>
    <name evidence="2" type="ORF">HY768_00995</name>
</gene>
<organism evidence="2 3">
    <name type="scientific">candidate division TA06 bacterium</name>
    <dbReference type="NCBI Taxonomy" id="2250710"/>
    <lineage>
        <taxon>Bacteria</taxon>
        <taxon>Bacteria division TA06</taxon>
    </lineage>
</organism>
<feature type="transmembrane region" description="Helical" evidence="1">
    <location>
        <begin position="12"/>
        <end position="32"/>
    </location>
</feature>
<keyword evidence="1" id="KW-1133">Transmembrane helix</keyword>
<comment type="caution">
    <text evidence="2">The sequence shown here is derived from an EMBL/GenBank/DDBJ whole genome shotgun (WGS) entry which is preliminary data.</text>
</comment>
<proteinExistence type="predicted"/>
<dbReference type="EMBL" id="JACQXR010000009">
    <property type="protein sequence ID" value="MBI4725798.1"/>
    <property type="molecule type" value="Genomic_DNA"/>
</dbReference>
<reference evidence="2" key="1">
    <citation type="submission" date="2020-07" db="EMBL/GenBank/DDBJ databases">
        <title>Huge and variable diversity of episymbiotic CPR bacteria and DPANN archaea in groundwater ecosystems.</title>
        <authorList>
            <person name="He C.Y."/>
            <person name="Keren R."/>
            <person name="Whittaker M."/>
            <person name="Farag I.F."/>
            <person name="Doudna J."/>
            <person name="Cate J.H.D."/>
            <person name="Banfield J.F."/>
        </authorList>
    </citation>
    <scope>NUCLEOTIDE SEQUENCE</scope>
    <source>
        <strain evidence="2">NC_groundwater_1520_Pr4_B-0.1um_53_5</strain>
    </source>
</reference>
<keyword evidence="1" id="KW-0472">Membrane</keyword>
<evidence type="ECO:0000313" key="2">
    <source>
        <dbReference type="EMBL" id="MBI4725798.1"/>
    </source>
</evidence>
<dbReference type="Proteomes" id="UP000736328">
    <property type="component" value="Unassembled WGS sequence"/>
</dbReference>
<accession>A0A933IC73</accession>
<dbReference type="AlphaFoldDB" id="A0A933IC73"/>
<protein>
    <submittedName>
        <fullName evidence="2">Uncharacterized protein</fullName>
    </submittedName>
</protein>